<dbReference type="Gene3D" id="1.10.357.10">
    <property type="entry name" value="Tetracycline Repressor, domain 2"/>
    <property type="match status" value="1"/>
</dbReference>
<evidence type="ECO:0000313" key="6">
    <source>
        <dbReference type="EMBL" id="RIJ33131.1"/>
    </source>
</evidence>
<feature type="domain" description="HTH tetR-type" evidence="5">
    <location>
        <begin position="17"/>
        <end position="77"/>
    </location>
</feature>
<dbReference type="InterPro" id="IPR009057">
    <property type="entry name" value="Homeodomain-like_sf"/>
</dbReference>
<dbReference type="SUPFAM" id="SSF48498">
    <property type="entry name" value="Tetracyclin repressor-like, C-terminal domain"/>
    <property type="match status" value="1"/>
</dbReference>
<dbReference type="SUPFAM" id="SSF46689">
    <property type="entry name" value="Homeodomain-like"/>
    <property type="match status" value="1"/>
</dbReference>
<evidence type="ECO:0000256" key="2">
    <source>
        <dbReference type="ARBA" id="ARBA00023125"/>
    </source>
</evidence>
<gene>
    <name evidence="6" type="ORF">D1223_04620</name>
</gene>
<dbReference type="PROSITE" id="PS50977">
    <property type="entry name" value="HTH_TETR_2"/>
    <property type="match status" value="1"/>
</dbReference>
<evidence type="ECO:0000256" key="1">
    <source>
        <dbReference type="ARBA" id="ARBA00023015"/>
    </source>
</evidence>
<dbReference type="Pfam" id="PF00440">
    <property type="entry name" value="TetR_N"/>
    <property type="match status" value="1"/>
</dbReference>
<dbReference type="GO" id="GO:0003700">
    <property type="term" value="F:DNA-binding transcription factor activity"/>
    <property type="evidence" value="ECO:0007669"/>
    <property type="project" value="TreeGrafter"/>
</dbReference>
<protein>
    <submittedName>
        <fullName evidence="6">TetR/AcrR family transcriptional regulator</fullName>
    </submittedName>
</protein>
<organism evidence="6 7">
    <name type="scientific">Henriciella mobilis</name>
    <dbReference type="NCBI Taxonomy" id="2305467"/>
    <lineage>
        <taxon>Bacteria</taxon>
        <taxon>Pseudomonadati</taxon>
        <taxon>Pseudomonadota</taxon>
        <taxon>Alphaproteobacteria</taxon>
        <taxon>Hyphomonadales</taxon>
        <taxon>Hyphomonadaceae</taxon>
        <taxon>Henriciella</taxon>
    </lineage>
</organism>
<proteinExistence type="predicted"/>
<dbReference type="PRINTS" id="PR00455">
    <property type="entry name" value="HTHTETR"/>
</dbReference>
<dbReference type="InterPro" id="IPR001647">
    <property type="entry name" value="HTH_TetR"/>
</dbReference>
<dbReference type="EMBL" id="QWFX01000005">
    <property type="protein sequence ID" value="RIJ33131.1"/>
    <property type="molecule type" value="Genomic_DNA"/>
</dbReference>
<keyword evidence="1" id="KW-0805">Transcription regulation</keyword>
<evidence type="ECO:0000256" key="4">
    <source>
        <dbReference type="PROSITE-ProRule" id="PRU00335"/>
    </source>
</evidence>
<feature type="DNA-binding region" description="H-T-H motif" evidence="4">
    <location>
        <begin position="40"/>
        <end position="59"/>
    </location>
</feature>
<dbReference type="GO" id="GO:0000976">
    <property type="term" value="F:transcription cis-regulatory region binding"/>
    <property type="evidence" value="ECO:0007669"/>
    <property type="project" value="TreeGrafter"/>
</dbReference>
<accession>A0A399RQT1</accession>
<keyword evidence="2 4" id="KW-0238">DNA-binding</keyword>
<dbReference type="PANTHER" id="PTHR30055:SF234">
    <property type="entry name" value="HTH-TYPE TRANSCRIPTIONAL REGULATOR BETI"/>
    <property type="match status" value="1"/>
</dbReference>
<keyword evidence="7" id="KW-1185">Reference proteome</keyword>
<sequence>MVQKDCAPMTGAEKRRAARIDQVLDAAADCFVEYGFHNAGMAKIAKRAGMSVGHIYHYFENKEAIIAAIVDRESALSSQRFLELEAIAPSELAEAMADRAARSISDNSDIIQSVLNMEMLAEGQRNPEIAKIIQRHDEHVRKQLIRLFGEKLGLCDAEARADMLMVVVSGLASRVLRHPGLDRAKLVPVLRQTLIDLMSPGPICKP</sequence>
<reference evidence="6 7" key="1">
    <citation type="submission" date="2018-08" db="EMBL/GenBank/DDBJ databases">
        <title>Henriciella mobilis sp. nov., isolated from seawater.</title>
        <authorList>
            <person name="Cheng H."/>
            <person name="Wu Y.-H."/>
            <person name="Xu X.-W."/>
            <person name="Guo L.-L."/>
        </authorList>
    </citation>
    <scope>NUCLEOTIDE SEQUENCE [LARGE SCALE GENOMIC DNA]</scope>
    <source>
        <strain evidence="6 7">JN25</strain>
    </source>
</reference>
<dbReference type="InterPro" id="IPR041583">
    <property type="entry name" value="TetR_C_31"/>
</dbReference>
<dbReference type="Pfam" id="PF17940">
    <property type="entry name" value="TetR_C_31"/>
    <property type="match status" value="1"/>
</dbReference>
<dbReference type="AlphaFoldDB" id="A0A399RQT1"/>
<comment type="caution">
    <text evidence="6">The sequence shown here is derived from an EMBL/GenBank/DDBJ whole genome shotgun (WGS) entry which is preliminary data.</text>
</comment>
<dbReference type="Proteomes" id="UP000266385">
    <property type="component" value="Unassembled WGS sequence"/>
</dbReference>
<evidence type="ECO:0000313" key="7">
    <source>
        <dbReference type="Proteomes" id="UP000266385"/>
    </source>
</evidence>
<dbReference type="InterPro" id="IPR050109">
    <property type="entry name" value="HTH-type_TetR-like_transc_reg"/>
</dbReference>
<evidence type="ECO:0000259" key="5">
    <source>
        <dbReference type="PROSITE" id="PS50977"/>
    </source>
</evidence>
<evidence type="ECO:0000256" key="3">
    <source>
        <dbReference type="ARBA" id="ARBA00023163"/>
    </source>
</evidence>
<name>A0A399RQT1_9PROT</name>
<dbReference type="PANTHER" id="PTHR30055">
    <property type="entry name" value="HTH-TYPE TRANSCRIPTIONAL REGULATOR RUTR"/>
    <property type="match status" value="1"/>
</dbReference>
<keyword evidence="3" id="KW-0804">Transcription</keyword>
<dbReference type="InterPro" id="IPR036271">
    <property type="entry name" value="Tet_transcr_reg_TetR-rel_C_sf"/>
</dbReference>